<proteinExistence type="predicted"/>
<dbReference type="Pfam" id="PF02135">
    <property type="entry name" value="zf-TAZ"/>
    <property type="match status" value="1"/>
</dbReference>
<keyword evidence="2" id="KW-0479">Metal-binding</keyword>
<evidence type="ECO:0000256" key="4">
    <source>
        <dbReference type="ARBA" id="ARBA00022786"/>
    </source>
</evidence>
<comment type="pathway">
    <text evidence="1">Protein modification; protein ubiquitination.</text>
</comment>
<dbReference type="KEGG" id="cmo:103484846"/>
<dbReference type="GO" id="GO:0006355">
    <property type="term" value="P:regulation of DNA-templated transcription"/>
    <property type="evidence" value="ECO:0007669"/>
    <property type="project" value="UniProtKB-ARBA"/>
</dbReference>
<dbReference type="GO" id="GO:0008270">
    <property type="term" value="F:zinc ion binding"/>
    <property type="evidence" value="ECO:0007669"/>
    <property type="project" value="UniProtKB-KW"/>
</dbReference>
<dbReference type="AlphaFoldDB" id="A0A1S3B0Z5"/>
<dbReference type="GeneID" id="103484846"/>
<dbReference type="RefSeq" id="XP_050944741.1">
    <property type="nucleotide sequence ID" value="XM_051088784.1"/>
</dbReference>
<dbReference type="FunCoup" id="A0A1S3B0Z5">
    <property type="interactions" value="11"/>
</dbReference>
<dbReference type="InterPro" id="IPR035898">
    <property type="entry name" value="TAZ_dom_sf"/>
</dbReference>
<dbReference type="CDD" id="cd14733">
    <property type="entry name" value="BACK"/>
    <property type="match status" value="1"/>
</dbReference>
<dbReference type="GO" id="GO:0042542">
    <property type="term" value="P:response to hydrogen peroxide"/>
    <property type="evidence" value="ECO:0007669"/>
    <property type="project" value="UniProtKB-ARBA"/>
</dbReference>
<organism evidence="7 8">
    <name type="scientific">Cucumis melo</name>
    <name type="common">Muskmelon</name>
    <dbReference type="NCBI Taxonomy" id="3656"/>
    <lineage>
        <taxon>Eukaryota</taxon>
        <taxon>Viridiplantae</taxon>
        <taxon>Streptophyta</taxon>
        <taxon>Embryophyta</taxon>
        <taxon>Tracheophyta</taxon>
        <taxon>Spermatophyta</taxon>
        <taxon>Magnoliopsida</taxon>
        <taxon>eudicotyledons</taxon>
        <taxon>Gunneridae</taxon>
        <taxon>Pentapetalae</taxon>
        <taxon>rosids</taxon>
        <taxon>fabids</taxon>
        <taxon>Cucurbitales</taxon>
        <taxon>Cucurbitaceae</taxon>
        <taxon>Benincaseae</taxon>
        <taxon>Cucumis</taxon>
    </lineage>
</organism>
<dbReference type="PANTHER" id="PTHR46287">
    <property type="entry name" value="BTB/POZ AND TAZ DOMAIN-CONTAINING PROTEIN 3-RELATED"/>
    <property type="match status" value="1"/>
</dbReference>
<dbReference type="GO" id="GO:0005516">
    <property type="term" value="F:calmodulin binding"/>
    <property type="evidence" value="ECO:0007669"/>
    <property type="project" value="UniProtKB-ARBA"/>
</dbReference>
<evidence type="ECO:0000256" key="1">
    <source>
        <dbReference type="ARBA" id="ARBA00004906"/>
    </source>
</evidence>
<reference evidence="8 9" key="1">
    <citation type="submission" date="2025-05" db="UniProtKB">
        <authorList>
            <consortium name="RefSeq"/>
        </authorList>
    </citation>
    <scope>IDENTIFICATION</scope>
    <source>
        <tissue evidence="8 9">Stem</tissue>
    </source>
</reference>
<dbReference type="Gene3D" id="1.20.1020.10">
    <property type="entry name" value="TAZ domain"/>
    <property type="match status" value="1"/>
</dbReference>
<dbReference type="InParanoid" id="A0A1S3B0Z5"/>
<dbReference type="PANTHER" id="PTHR46287:SF11">
    <property type="entry name" value="BTB_POZ AND TAZ DOMAIN-CONTAINING PROTEIN 4"/>
    <property type="match status" value="1"/>
</dbReference>
<evidence type="ECO:0000313" key="8">
    <source>
        <dbReference type="RefSeq" id="XP_008440381.2"/>
    </source>
</evidence>
<evidence type="ECO:0000259" key="6">
    <source>
        <dbReference type="PROSITE" id="PS50097"/>
    </source>
</evidence>
<name>A0A1S3B0Z5_CUCME</name>
<dbReference type="InterPro" id="IPR000197">
    <property type="entry name" value="Znf_TAZ"/>
</dbReference>
<dbReference type="InterPro" id="IPR044513">
    <property type="entry name" value="BT1/2/3/4/5"/>
</dbReference>
<dbReference type="SUPFAM" id="SSF54695">
    <property type="entry name" value="POZ domain"/>
    <property type="match status" value="1"/>
</dbReference>
<dbReference type="Proteomes" id="UP001652600">
    <property type="component" value="Chromosome 8"/>
</dbReference>
<dbReference type="Gene3D" id="1.25.40.420">
    <property type="match status" value="1"/>
</dbReference>
<evidence type="ECO:0000313" key="7">
    <source>
        <dbReference type="Proteomes" id="UP001652600"/>
    </source>
</evidence>
<keyword evidence="3" id="KW-0863">Zinc-finger</keyword>
<dbReference type="SMART" id="SM00551">
    <property type="entry name" value="ZnF_TAZ"/>
    <property type="match status" value="1"/>
</dbReference>
<keyword evidence="5" id="KW-0862">Zinc</keyword>
<dbReference type="PROSITE" id="PS50097">
    <property type="entry name" value="BTB"/>
    <property type="match status" value="1"/>
</dbReference>
<dbReference type="Gene3D" id="3.30.710.10">
    <property type="entry name" value="Potassium Channel Kv1.1, Chain A"/>
    <property type="match status" value="1"/>
</dbReference>
<dbReference type="SMART" id="SM00225">
    <property type="entry name" value="BTB"/>
    <property type="match status" value="1"/>
</dbReference>
<keyword evidence="4" id="KW-0833">Ubl conjugation pathway</keyword>
<protein>
    <submittedName>
        <fullName evidence="8 9">BTB/POZ and TAZ domain-containing protein 4 isoform X1</fullName>
    </submittedName>
</protein>
<evidence type="ECO:0000256" key="3">
    <source>
        <dbReference type="ARBA" id="ARBA00022771"/>
    </source>
</evidence>
<evidence type="ECO:0000313" key="9">
    <source>
        <dbReference type="RefSeq" id="XP_050944741.1"/>
    </source>
</evidence>
<accession>A0A1S3B0Z5</accession>
<dbReference type="GO" id="GO:0009725">
    <property type="term" value="P:response to hormone"/>
    <property type="evidence" value="ECO:0007669"/>
    <property type="project" value="UniProtKB-ARBA"/>
</dbReference>
<sequence>MVGFSIVLNLNIVHFQLLSFDIVCHFQLLCRSIILFFFFFFFVSHPFFNCFELPSTYIRSTETYLAESVIACFFDRDSGFRVFGSKYMENTENICTDLIPIQAKANTIPLPPPLPKSAITSHFQKSRVSSESLERGYSCVSTATRDLWDGLFDEAYGADVYIHTDHGGIVYAHAYILGMTSPVLKGMLKQSKKSGRKRSISIHGVPPDAVKVFIRYLYSCRYEKEEMEEFVLPLLMLSHVYVVPQLKRECERQLGRGLLTLENVVDVFQLALLCDAPRLSLLCHRMILKNFKAVSSSEAWQAMQQSHPVLEKELLGSVVDEDNRQKKRVKKMNERKIYLELFEAMETLVHICRDGCRTIGPHDKDFKVNQPPCKYAACKGLELLIRHFAGCKLRAPGGCTQCKRMWQLLELHSHLCADSNLCRVPLCRNFKDRSKKQGRKDEVKWKLLVKKILWTKGVARTPFFLTTETI</sequence>
<evidence type="ECO:0000256" key="5">
    <source>
        <dbReference type="ARBA" id="ARBA00022833"/>
    </source>
</evidence>
<evidence type="ECO:0000256" key="2">
    <source>
        <dbReference type="ARBA" id="ARBA00022723"/>
    </source>
</evidence>
<dbReference type="GO" id="GO:0009751">
    <property type="term" value="P:response to salicylic acid"/>
    <property type="evidence" value="ECO:0007669"/>
    <property type="project" value="UniProtKB-ARBA"/>
</dbReference>
<dbReference type="eggNOG" id="KOG1778">
    <property type="taxonomic scope" value="Eukaryota"/>
</dbReference>
<dbReference type="SUPFAM" id="SSF57933">
    <property type="entry name" value="TAZ domain"/>
    <property type="match status" value="1"/>
</dbReference>
<dbReference type="RefSeq" id="XP_008440381.2">
    <property type="nucleotide sequence ID" value="XM_008442159.3"/>
</dbReference>
<feature type="domain" description="BTB" evidence="6">
    <location>
        <begin position="158"/>
        <end position="226"/>
    </location>
</feature>
<keyword evidence="7" id="KW-1185">Reference proteome</keyword>
<dbReference type="Pfam" id="PF00651">
    <property type="entry name" value="BTB"/>
    <property type="match status" value="1"/>
</dbReference>
<gene>
    <name evidence="8 9" type="primary">LOC103484846</name>
</gene>
<dbReference type="InterPro" id="IPR000210">
    <property type="entry name" value="BTB/POZ_dom"/>
</dbReference>
<dbReference type="InterPro" id="IPR011333">
    <property type="entry name" value="SKP1/BTB/POZ_sf"/>
</dbReference>